<evidence type="ECO:0000313" key="4">
    <source>
        <dbReference type="Proteomes" id="UP000041254"/>
    </source>
</evidence>
<reference evidence="3 4" key="1">
    <citation type="submission" date="2014-11" db="EMBL/GenBank/DDBJ databases">
        <authorList>
            <person name="Zhu J."/>
            <person name="Qi W."/>
            <person name="Song R."/>
        </authorList>
    </citation>
    <scope>NUCLEOTIDE SEQUENCE [LARGE SCALE GENOMIC DNA]</scope>
</reference>
<sequence>MRLVAVVLVLIGLSSAEYLCPPLPHATNTGRPHKASFLSTEWALHQNTFTCNTTDDGDEAFVPKTGLCRSQGADTEAPARVCLTNSPLLGADDDDDYRRLNSATDKTACEKRRCCFQRRPVDNEQCFFSQCPPFLQQQNNKGLTYPRDLALTCPDRKVKGGFVDLLSPLVKVPFWRVPKFPSRPPQPIKDTGDRRVIHFGPHLKRLPGFIDKKEGSGGSDTRCDRSLISDELTSGTSNEELDAVVVRFPWLVKTKARHHSFSQTIHARNKKDDDDDRDDDRDDDHNLRDLREVLKHKLRGKNSANTYVVDFEWEIFVPPPPHNTQEFVDSVIFGLNGRECCTGTCPTTGFFPPLDGFSVFYKELSASVPDPYPSVNVAKCCEDWDSFTFNQEQYGKGRRFFWVGVIGNKSGKVEVRGRAYKRRFDEESIFFSCSSFGAPANNATCPAFEAPPDFNPDDFN</sequence>
<evidence type="ECO:0000313" key="3">
    <source>
        <dbReference type="EMBL" id="CEM29261.1"/>
    </source>
</evidence>
<dbReference type="PhylomeDB" id="A0A0G4GHP5"/>
<feature type="chain" id="PRO_5005190482" evidence="2">
    <location>
        <begin position="17"/>
        <end position="460"/>
    </location>
</feature>
<dbReference type="Proteomes" id="UP000041254">
    <property type="component" value="Unassembled WGS sequence"/>
</dbReference>
<dbReference type="AlphaFoldDB" id="A0A0G4GHP5"/>
<feature type="signal peptide" evidence="2">
    <location>
        <begin position="1"/>
        <end position="16"/>
    </location>
</feature>
<feature type="region of interest" description="Disordered" evidence="1">
    <location>
        <begin position="262"/>
        <end position="284"/>
    </location>
</feature>
<feature type="compositionally biased region" description="Acidic residues" evidence="1">
    <location>
        <begin position="273"/>
        <end position="282"/>
    </location>
</feature>
<evidence type="ECO:0000256" key="1">
    <source>
        <dbReference type="SAM" id="MobiDB-lite"/>
    </source>
</evidence>
<keyword evidence="2" id="KW-0732">Signal</keyword>
<protein>
    <submittedName>
        <fullName evidence="3">Uncharacterized protein</fullName>
    </submittedName>
</protein>
<proteinExistence type="predicted"/>
<dbReference type="VEuPathDB" id="CryptoDB:Vbra_6274"/>
<dbReference type="EMBL" id="CDMY01000667">
    <property type="protein sequence ID" value="CEM29261.1"/>
    <property type="molecule type" value="Genomic_DNA"/>
</dbReference>
<name>A0A0G4GHP5_VITBC</name>
<accession>A0A0G4GHP5</accession>
<evidence type="ECO:0000256" key="2">
    <source>
        <dbReference type="SAM" id="SignalP"/>
    </source>
</evidence>
<gene>
    <name evidence="3" type="ORF">Vbra_6274</name>
</gene>
<keyword evidence="4" id="KW-1185">Reference proteome</keyword>
<organism evidence="3 4">
    <name type="scientific">Vitrella brassicaformis (strain CCMP3155)</name>
    <dbReference type="NCBI Taxonomy" id="1169540"/>
    <lineage>
        <taxon>Eukaryota</taxon>
        <taxon>Sar</taxon>
        <taxon>Alveolata</taxon>
        <taxon>Colpodellida</taxon>
        <taxon>Vitrellaceae</taxon>
        <taxon>Vitrella</taxon>
    </lineage>
</organism>
<dbReference type="InParanoid" id="A0A0G4GHP5"/>